<evidence type="ECO:0000256" key="10">
    <source>
        <dbReference type="RuleBase" id="RU351113"/>
    </source>
</evidence>
<keyword evidence="6 10" id="KW-1133">Transmembrane helix</keyword>
<evidence type="ECO:0000256" key="8">
    <source>
        <dbReference type="ARBA" id="ARBA00023170"/>
    </source>
</evidence>
<feature type="transmembrane region" description="Helical" evidence="10">
    <location>
        <begin position="217"/>
        <end position="246"/>
    </location>
</feature>
<gene>
    <name evidence="11" type="ORF">Zmor_015675</name>
</gene>
<dbReference type="EMBL" id="JALNTZ010000004">
    <property type="protein sequence ID" value="KAJ3656611.1"/>
    <property type="molecule type" value="Genomic_DNA"/>
</dbReference>
<dbReference type="GO" id="GO:0005886">
    <property type="term" value="C:plasma membrane"/>
    <property type="evidence" value="ECO:0007669"/>
    <property type="project" value="UniProtKB-SubCell"/>
</dbReference>
<evidence type="ECO:0000256" key="7">
    <source>
        <dbReference type="ARBA" id="ARBA00023136"/>
    </source>
</evidence>
<feature type="transmembrane region" description="Helical" evidence="10">
    <location>
        <begin position="165"/>
        <end position="184"/>
    </location>
</feature>
<dbReference type="AlphaFoldDB" id="A0AA38IJV2"/>
<keyword evidence="7 10" id="KW-0472">Membrane</keyword>
<feature type="transmembrane region" description="Helical" evidence="10">
    <location>
        <begin position="329"/>
        <end position="349"/>
    </location>
</feature>
<evidence type="ECO:0000256" key="9">
    <source>
        <dbReference type="ARBA" id="ARBA00023224"/>
    </source>
</evidence>
<keyword evidence="5 10" id="KW-0552">Olfaction</keyword>
<comment type="subcellular location">
    <subcellularLocation>
        <location evidence="1 10">Cell membrane</location>
        <topology evidence="1 10">Multi-pass membrane protein</topology>
    </subcellularLocation>
</comment>
<organism evidence="11 12">
    <name type="scientific">Zophobas morio</name>
    <dbReference type="NCBI Taxonomy" id="2755281"/>
    <lineage>
        <taxon>Eukaryota</taxon>
        <taxon>Metazoa</taxon>
        <taxon>Ecdysozoa</taxon>
        <taxon>Arthropoda</taxon>
        <taxon>Hexapoda</taxon>
        <taxon>Insecta</taxon>
        <taxon>Pterygota</taxon>
        <taxon>Neoptera</taxon>
        <taxon>Endopterygota</taxon>
        <taxon>Coleoptera</taxon>
        <taxon>Polyphaga</taxon>
        <taxon>Cucujiformia</taxon>
        <taxon>Tenebrionidae</taxon>
        <taxon>Zophobas</taxon>
    </lineage>
</organism>
<evidence type="ECO:0000256" key="5">
    <source>
        <dbReference type="ARBA" id="ARBA00022725"/>
    </source>
</evidence>
<keyword evidence="9 10" id="KW-0807">Transducer</keyword>
<keyword evidence="2" id="KW-1003">Cell membrane</keyword>
<keyword evidence="8 10" id="KW-0675">Receptor</keyword>
<dbReference type="GO" id="GO:0007165">
    <property type="term" value="P:signal transduction"/>
    <property type="evidence" value="ECO:0007669"/>
    <property type="project" value="UniProtKB-KW"/>
</dbReference>
<dbReference type="PANTHER" id="PTHR21137:SF35">
    <property type="entry name" value="ODORANT RECEPTOR 19A-RELATED"/>
    <property type="match status" value="1"/>
</dbReference>
<feature type="transmembrane region" description="Helical" evidence="10">
    <location>
        <begin position="110"/>
        <end position="128"/>
    </location>
</feature>
<dbReference type="GO" id="GO:0005549">
    <property type="term" value="F:odorant binding"/>
    <property type="evidence" value="ECO:0007669"/>
    <property type="project" value="InterPro"/>
</dbReference>
<dbReference type="InterPro" id="IPR004117">
    <property type="entry name" value="7tm6_olfct_rcpt"/>
</dbReference>
<keyword evidence="3 10" id="KW-0716">Sensory transduction</keyword>
<comment type="caution">
    <text evidence="11">The sequence shown here is derived from an EMBL/GenBank/DDBJ whole genome shotgun (WGS) entry which is preliminary data.</text>
</comment>
<keyword evidence="12" id="KW-1185">Reference proteome</keyword>
<protein>
    <recommendedName>
        <fullName evidence="10">Odorant receptor</fullName>
    </recommendedName>
</protein>
<feature type="transmembrane region" description="Helical" evidence="10">
    <location>
        <begin position="71"/>
        <end position="90"/>
    </location>
</feature>
<evidence type="ECO:0000256" key="4">
    <source>
        <dbReference type="ARBA" id="ARBA00022692"/>
    </source>
</evidence>
<dbReference type="GO" id="GO:0004984">
    <property type="term" value="F:olfactory receptor activity"/>
    <property type="evidence" value="ECO:0007669"/>
    <property type="project" value="InterPro"/>
</dbReference>
<reference evidence="11" key="1">
    <citation type="journal article" date="2023" name="G3 (Bethesda)">
        <title>Whole genome assemblies of Zophobas morio and Tenebrio molitor.</title>
        <authorList>
            <person name="Kaur S."/>
            <person name="Stinson S.A."/>
            <person name="diCenzo G.C."/>
        </authorList>
    </citation>
    <scope>NUCLEOTIDE SEQUENCE</scope>
    <source>
        <strain evidence="11">QUZm001</strain>
    </source>
</reference>
<evidence type="ECO:0000313" key="12">
    <source>
        <dbReference type="Proteomes" id="UP001168821"/>
    </source>
</evidence>
<feature type="transmembrane region" description="Helical" evidence="10">
    <location>
        <begin position="391"/>
        <end position="410"/>
    </location>
</feature>
<evidence type="ECO:0000256" key="2">
    <source>
        <dbReference type="ARBA" id="ARBA00022475"/>
    </source>
</evidence>
<name>A0AA38IJV2_9CUCU</name>
<sequence>MSNHRVIYSHAKTGIYPPQGYQFAINSTVTSKMDVETLQHFDVRDVIKLNVKSLEFFGYFCPDFTTTFKKVIYYTYALLFVGSMFVLFMVSEIINMVVVFGDIEKMTEASFLLLTHLVQALKLYVFVVHNSRVRRLINSLNREEFKPKNQQQYNLLMEDVQMSRILTKIFLIMCVATCVLWGVFPLLDKDGGEETTELPLSGWFPFDTQKSPIFECVYVYLTMGAMINGLANVSMDTFLSGIIMVISGQLKLLNNSFQNLKQKCTDTSLNHIEEGLIKNIVHHKNIIQFSENMTELFTTCIMGQFVVSVIIICITMFQMSLVSVISLQFLSMALYQGCMVLEIFLWCYYGNEVIIQSEKLTQSAYSCEWVGCSRNFGTNLLFFMARSQISLKLYAGGYFALSLETFMAIVKSSWSYFAVLNRVHSDQE</sequence>
<comment type="similarity">
    <text evidence="10">Belongs to the insect chemoreceptor superfamily. Heteromeric odorant receptor channel (TC 1.A.69) family.</text>
</comment>
<dbReference type="PANTHER" id="PTHR21137">
    <property type="entry name" value="ODORANT RECEPTOR"/>
    <property type="match status" value="1"/>
</dbReference>
<dbReference type="Proteomes" id="UP001168821">
    <property type="component" value="Unassembled WGS sequence"/>
</dbReference>
<dbReference type="Pfam" id="PF02949">
    <property type="entry name" value="7tm_6"/>
    <property type="match status" value="1"/>
</dbReference>
<feature type="transmembrane region" description="Helical" evidence="10">
    <location>
        <begin position="296"/>
        <end position="317"/>
    </location>
</feature>
<keyword evidence="4 10" id="KW-0812">Transmembrane</keyword>
<evidence type="ECO:0000256" key="3">
    <source>
        <dbReference type="ARBA" id="ARBA00022606"/>
    </source>
</evidence>
<evidence type="ECO:0000256" key="1">
    <source>
        <dbReference type="ARBA" id="ARBA00004651"/>
    </source>
</evidence>
<accession>A0AA38IJV2</accession>
<proteinExistence type="inferred from homology"/>
<evidence type="ECO:0000256" key="6">
    <source>
        <dbReference type="ARBA" id="ARBA00022989"/>
    </source>
</evidence>
<evidence type="ECO:0000313" key="11">
    <source>
        <dbReference type="EMBL" id="KAJ3656611.1"/>
    </source>
</evidence>